<gene>
    <name evidence="1" type="ordered locus">SMU_2111c</name>
</gene>
<dbReference type="HOGENOM" id="CLU_1854119_0_0_9"/>
<dbReference type="eggNOG" id="COG1018">
    <property type="taxonomic scope" value="Bacteria"/>
</dbReference>
<evidence type="ECO:0000313" key="1">
    <source>
        <dbReference type="EMBL" id="AAN59704.1"/>
    </source>
</evidence>
<dbReference type="PATRIC" id="fig|210007.7.peg.1879"/>
<dbReference type="Gene3D" id="3.40.50.80">
    <property type="entry name" value="Nucleotide-binding domain of ferredoxin-NADP reductase (FNR) module"/>
    <property type="match status" value="1"/>
</dbReference>
<dbReference type="KEGG" id="smu:SMU_2111c"/>
<protein>
    <submittedName>
        <fullName evidence="1">Uncharacterized protein</fullName>
    </submittedName>
</protein>
<accession>I6L918</accession>
<proteinExistence type="predicted"/>
<dbReference type="OrthoDB" id="1628427at2"/>
<dbReference type="EMBL" id="AE014133">
    <property type="protein sequence ID" value="AAN59704.1"/>
    <property type="molecule type" value="Genomic_DNA"/>
</dbReference>
<dbReference type="InterPro" id="IPR039261">
    <property type="entry name" value="FNR_nucleotide-bd"/>
</dbReference>
<sequence>MSFLIFYCMSSYGTLFNNQKRIAFEVPSFVGIAAMQPIVKEWAGKRSIVLSHLDKGVLVFDKELSQIAQKNGKLNYDRSNSLSQSKEKLKKAIDRYGNKATYLLAGQPNDVEAMKKFLVENKGIEIKQIKLDRFKGLK</sequence>
<name>I6L918_STRMU</name>
<evidence type="ECO:0000313" key="2">
    <source>
        <dbReference type="Proteomes" id="UP000002512"/>
    </source>
</evidence>
<organism evidence="1 2">
    <name type="scientific">Streptococcus mutans serotype c (strain ATCC 700610 / UA159)</name>
    <dbReference type="NCBI Taxonomy" id="210007"/>
    <lineage>
        <taxon>Bacteria</taxon>
        <taxon>Bacillati</taxon>
        <taxon>Bacillota</taxon>
        <taxon>Bacilli</taxon>
        <taxon>Lactobacillales</taxon>
        <taxon>Streptococcaceae</taxon>
        <taxon>Streptococcus</taxon>
    </lineage>
</organism>
<keyword evidence="2" id="KW-1185">Reference proteome</keyword>
<dbReference type="Proteomes" id="UP000002512">
    <property type="component" value="Chromosome"/>
</dbReference>
<reference evidence="1 2" key="1">
    <citation type="journal article" date="2002" name="Proc. Natl. Acad. Sci. U.S.A.">
        <title>Genome sequence of Streptococcus mutans UA159, a cariogenic dental pathogen.</title>
        <authorList>
            <person name="Ajdic D."/>
            <person name="McShan W.M."/>
            <person name="McLaughlin R.E."/>
            <person name="Savic G."/>
            <person name="Chang J."/>
            <person name="Carson M.B."/>
            <person name="Primeaux C."/>
            <person name="Tian R."/>
            <person name="Kenton S."/>
            <person name="Jia H."/>
            <person name="Lin S."/>
            <person name="Qian Y."/>
            <person name="Li S."/>
            <person name="Zhu H."/>
            <person name="Najar F."/>
            <person name="Lai H."/>
            <person name="White J."/>
            <person name="Roe B.A."/>
            <person name="Ferretti J.J."/>
        </authorList>
    </citation>
    <scope>NUCLEOTIDE SEQUENCE [LARGE SCALE GENOMIC DNA]</scope>
    <source>
        <strain evidence="2">ATCC 700610 / UA159</strain>
    </source>
</reference>
<dbReference type="AlphaFoldDB" id="I6L918"/>